<evidence type="ECO:0000313" key="2">
    <source>
        <dbReference type="Proteomes" id="UP000319756"/>
    </source>
</evidence>
<reference evidence="2" key="1">
    <citation type="submission" date="2019-01" db="EMBL/GenBank/DDBJ databases">
        <title>Genomic analysis of Salicibibacter sp. NKC3-5.</title>
        <authorList>
            <person name="Oh Y.J."/>
        </authorList>
    </citation>
    <scope>NUCLEOTIDE SEQUENCE [LARGE SCALE GENOMIC DNA]</scope>
    <source>
        <strain evidence="2">NKC3-5</strain>
    </source>
</reference>
<name>A0A514LJH0_9BACI</name>
<dbReference type="Proteomes" id="UP000319756">
    <property type="component" value="Chromosome"/>
</dbReference>
<protein>
    <submittedName>
        <fullName evidence="1">Uncharacterized protein</fullName>
    </submittedName>
</protein>
<sequence>MIIVSNDLESFIHLHPKRVENGVYVASKELEGGSYQAFVDIAPKKRNNVVQPNDFQVGEEDQPSPLVSLSASEDRTQGIDGKTATLEAEGLSTNGPTTLDFYLHGEDPEPYLGALGHVVILDEDAETFIHVHPTSDNGTTFETHIDHPGLYKVWAEFKYEDDGLITFAFIIQVEE</sequence>
<evidence type="ECO:0000313" key="1">
    <source>
        <dbReference type="EMBL" id="QDI91997.1"/>
    </source>
</evidence>
<dbReference type="EMBL" id="CP035485">
    <property type="protein sequence ID" value="QDI91997.1"/>
    <property type="molecule type" value="Genomic_DNA"/>
</dbReference>
<dbReference type="RefSeq" id="WP_142090516.1">
    <property type="nucleotide sequence ID" value="NZ_CP035485.1"/>
</dbReference>
<dbReference type="KEGG" id="sale:EPH95_13095"/>
<accession>A0A514LJH0</accession>
<gene>
    <name evidence="1" type="ORF">EPH95_13095</name>
</gene>
<dbReference type="OrthoDB" id="128043at2"/>
<keyword evidence="2" id="KW-1185">Reference proteome</keyword>
<organism evidence="1 2">
    <name type="scientific">Salicibibacter halophilus</name>
    <dbReference type="NCBI Taxonomy" id="2502791"/>
    <lineage>
        <taxon>Bacteria</taxon>
        <taxon>Bacillati</taxon>
        <taxon>Bacillota</taxon>
        <taxon>Bacilli</taxon>
        <taxon>Bacillales</taxon>
        <taxon>Bacillaceae</taxon>
        <taxon>Salicibibacter</taxon>
    </lineage>
</organism>
<dbReference type="AlphaFoldDB" id="A0A514LJH0"/>
<proteinExistence type="predicted"/>